<keyword evidence="7 15" id="KW-0479">Metal-binding</keyword>
<evidence type="ECO:0000256" key="14">
    <source>
        <dbReference type="ARBA" id="ARBA00047827"/>
    </source>
</evidence>
<comment type="similarity">
    <text evidence="4 16">Belongs to the cytochrome P450 family.</text>
</comment>
<evidence type="ECO:0000256" key="10">
    <source>
        <dbReference type="ARBA" id="ARBA00023002"/>
    </source>
</evidence>
<evidence type="ECO:0000256" key="13">
    <source>
        <dbReference type="ARBA" id="ARBA00023136"/>
    </source>
</evidence>
<dbReference type="InterPro" id="IPR017972">
    <property type="entry name" value="Cyt_P450_CS"/>
</dbReference>
<keyword evidence="11 15" id="KW-0408">Iron</keyword>
<proteinExistence type="evidence at transcript level"/>
<sequence>MLTLCIFTLFVIAVCSYIYFSIRKRYNYWKDRGIVHEEPKFIVGNFSFFMRKSFWEYFYDLKKKFPEDCVGIYLGLQPGLVVQSPELAKKVLFDADCFQHRFTYSGTVGDPIGSLNLFVSKGRLRKDLQQAYSPLFTTARLKTVTTLMNINAQDLKEKIQRDFVEQGKRVNIKKLMTMYVTDTLAFGVFGIRLSTLKGEKSPLWDITSHITKCNFSRGLEILTIFFIPSLAEALRMKFFSGPATEIFKKMFWSVVKLREAKGEKNNTDLLDYFLKLQDKFAAIGYDDISENLMLSQAAAFIMASIETTTVTLTYTIFELAYHKEEQEMLYNEINDVVRKSGKNVLDYTELSELKYLIAVINETLRKCVPLQHLDRVPLNDYQLTDDIVLEKGIPIMVNVAALHHDERFFPEPNEWRPERFLNTSEFDALNYTFLPFGEGHRSCIGKRYGMLQLKTALAQIVHNFRIEPIMPYDLKRDPYSIVLAPIDGASVKFVPR</sequence>
<dbReference type="InterPro" id="IPR002401">
    <property type="entry name" value="Cyt_P450_E_grp-I"/>
</dbReference>
<name>A0A1V0D9G7_PIERA</name>
<evidence type="ECO:0000256" key="3">
    <source>
        <dbReference type="ARBA" id="ARBA00004406"/>
    </source>
</evidence>
<evidence type="ECO:0000256" key="12">
    <source>
        <dbReference type="ARBA" id="ARBA00023033"/>
    </source>
</evidence>
<evidence type="ECO:0000256" key="4">
    <source>
        <dbReference type="ARBA" id="ARBA00010617"/>
    </source>
</evidence>
<dbReference type="GO" id="GO:0005506">
    <property type="term" value="F:iron ion binding"/>
    <property type="evidence" value="ECO:0007669"/>
    <property type="project" value="InterPro"/>
</dbReference>
<accession>A0A1V0D9G7</accession>
<feature type="binding site" description="axial binding residue" evidence="15">
    <location>
        <position position="443"/>
    </location>
    <ligand>
        <name>heme</name>
        <dbReference type="ChEBI" id="CHEBI:30413"/>
    </ligand>
    <ligandPart>
        <name>Fe</name>
        <dbReference type="ChEBI" id="CHEBI:18248"/>
    </ligandPart>
</feature>
<reference evidence="17" key="1">
    <citation type="submission" date="2016-11" db="EMBL/GenBank/DDBJ databases">
        <title>Identification of cytochrome P450 monooxygenase genes from the cabbage butterfly, Pieris rapae.</title>
        <authorList>
            <person name="Liu S."/>
        </authorList>
    </citation>
    <scope>NUCLEOTIDE SEQUENCE</scope>
    <source>
        <strain evidence="17">SH</strain>
    </source>
</reference>
<dbReference type="GO" id="GO:0016712">
    <property type="term" value="F:oxidoreductase activity, acting on paired donors, with incorporation or reduction of molecular oxygen, reduced flavin or flavoprotein as one donor, and incorporation of one atom of oxygen"/>
    <property type="evidence" value="ECO:0007669"/>
    <property type="project" value="UniProtKB-EC"/>
</dbReference>
<evidence type="ECO:0000256" key="15">
    <source>
        <dbReference type="PIRSR" id="PIRSR602401-1"/>
    </source>
</evidence>
<evidence type="ECO:0000256" key="8">
    <source>
        <dbReference type="ARBA" id="ARBA00022824"/>
    </source>
</evidence>
<dbReference type="Pfam" id="PF00067">
    <property type="entry name" value="p450"/>
    <property type="match status" value="1"/>
</dbReference>
<organism evidence="17">
    <name type="scientific">Pieris rapae</name>
    <name type="common">Small white butterfly</name>
    <name type="synonym">Artogeia rapae</name>
    <dbReference type="NCBI Taxonomy" id="64459"/>
    <lineage>
        <taxon>Eukaryota</taxon>
        <taxon>Metazoa</taxon>
        <taxon>Ecdysozoa</taxon>
        <taxon>Arthropoda</taxon>
        <taxon>Hexapoda</taxon>
        <taxon>Insecta</taxon>
        <taxon>Pterygota</taxon>
        <taxon>Neoptera</taxon>
        <taxon>Endopterygota</taxon>
        <taxon>Lepidoptera</taxon>
        <taxon>Glossata</taxon>
        <taxon>Ditrysia</taxon>
        <taxon>Papilionoidea</taxon>
        <taxon>Pieridae</taxon>
        <taxon>Pierinae</taxon>
        <taxon>Pieris</taxon>
    </lineage>
</organism>
<dbReference type="PROSITE" id="PS00086">
    <property type="entry name" value="CYTOCHROME_P450"/>
    <property type="match status" value="1"/>
</dbReference>
<evidence type="ECO:0000256" key="11">
    <source>
        <dbReference type="ARBA" id="ARBA00023004"/>
    </source>
</evidence>
<evidence type="ECO:0000256" key="5">
    <source>
        <dbReference type="ARBA" id="ARBA00012109"/>
    </source>
</evidence>
<evidence type="ECO:0000256" key="16">
    <source>
        <dbReference type="RuleBase" id="RU000461"/>
    </source>
</evidence>
<dbReference type="EMBL" id="KY212078">
    <property type="protein sequence ID" value="ARA91642.1"/>
    <property type="molecule type" value="mRNA"/>
</dbReference>
<comment type="cofactor">
    <cofactor evidence="1 15">
        <name>heme</name>
        <dbReference type="ChEBI" id="CHEBI:30413"/>
    </cofactor>
</comment>
<evidence type="ECO:0000256" key="6">
    <source>
        <dbReference type="ARBA" id="ARBA00022617"/>
    </source>
</evidence>
<dbReference type="PANTHER" id="PTHR24292">
    <property type="entry name" value="CYTOCHROME P450"/>
    <property type="match status" value="1"/>
</dbReference>
<dbReference type="GO" id="GO:0020037">
    <property type="term" value="F:heme binding"/>
    <property type="evidence" value="ECO:0007669"/>
    <property type="project" value="InterPro"/>
</dbReference>
<dbReference type="CDD" id="cd11056">
    <property type="entry name" value="CYP6-like"/>
    <property type="match status" value="1"/>
</dbReference>
<dbReference type="FunFam" id="1.10.630.10:FF:000182">
    <property type="entry name" value="Cytochrome P450 3A4"/>
    <property type="match status" value="1"/>
</dbReference>
<dbReference type="PRINTS" id="PR00463">
    <property type="entry name" value="EP450I"/>
</dbReference>
<dbReference type="PANTHER" id="PTHR24292:SF54">
    <property type="entry name" value="CYP9F3-RELATED"/>
    <property type="match status" value="1"/>
</dbReference>
<evidence type="ECO:0000256" key="9">
    <source>
        <dbReference type="ARBA" id="ARBA00022848"/>
    </source>
</evidence>
<evidence type="ECO:0000256" key="2">
    <source>
        <dbReference type="ARBA" id="ARBA00004174"/>
    </source>
</evidence>
<dbReference type="InterPro" id="IPR050476">
    <property type="entry name" value="Insect_CytP450_Detox"/>
</dbReference>
<evidence type="ECO:0000256" key="7">
    <source>
        <dbReference type="ARBA" id="ARBA00022723"/>
    </source>
</evidence>
<dbReference type="EC" id="1.14.14.1" evidence="5"/>
<dbReference type="AlphaFoldDB" id="A0A1V0D9G7"/>
<comment type="catalytic activity">
    <reaction evidence="14">
        <text>an organic molecule + reduced [NADPH--hemoprotein reductase] + O2 = an alcohol + oxidized [NADPH--hemoprotein reductase] + H2O + H(+)</text>
        <dbReference type="Rhea" id="RHEA:17149"/>
        <dbReference type="Rhea" id="RHEA-COMP:11964"/>
        <dbReference type="Rhea" id="RHEA-COMP:11965"/>
        <dbReference type="ChEBI" id="CHEBI:15377"/>
        <dbReference type="ChEBI" id="CHEBI:15378"/>
        <dbReference type="ChEBI" id="CHEBI:15379"/>
        <dbReference type="ChEBI" id="CHEBI:30879"/>
        <dbReference type="ChEBI" id="CHEBI:57618"/>
        <dbReference type="ChEBI" id="CHEBI:58210"/>
        <dbReference type="ChEBI" id="CHEBI:142491"/>
        <dbReference type="EC" id="1.14.14.1"/>
    </reaction>
</comment>
<dbReference type="Gene3D" id="1.10.630.10">
    <property type="entry name" value="Cytochrome P450"/>
    <property type="match status" value="1"/>
</dbReference>
<evidence type="ECO:0000256" key="1">
    <source>
        <dbReference type="ARBA" id="ARBA00001971"/>
    </source>
</evidence>
<keyword evidence="9" id="KW-0492">Microsome</keyword>
<keyword evidence="8" id="KW-0256">Endoplasmic reticulum</keyword>
<dbReference type="GO" id="GO:0005789">
    <property type="term" value="C:endoplasmic reticulum membrane"/>
    <property type="evidence" value="ECO:0007669"/>
    <property type="project" value="UniProtKB-SubCell"/>
</dbReference>
<comment type="subcellular location">
    <subcellularLocation>
        <location evidence="3">Endoplasmic reticulum membrane</location>
        <topology evidence="3">Peripheral membrane protein</topology>
    </subcellularLocation>
    <subcellularLocation>
        <location evidence="2">Microsome membrane</location>
        <topology evidence="2">Peripheral membrane protein</topology>
    </subcellularLocation>
</comment>
<dbReference type="InterPro" id="IPR036396">
    <property type="entry name" value="Cyt_P450_sf"/>
</dbReference>
<evidence type="ECO:0000313" key="17">
    <source>
        <dbReference type="EMBL" id="ARA91642.1"/>
    </source>
</evidence>
<keyword evidence="6 15" id="KW-0349">Heme</keyword>
<dbReference type="SUPFAM" id="SSF48264">
    <property type="entry name" value="Cytochrome P450"/>
    <property type="match status" value="1"/>
</dbReference>
<keyword evidence="10 16" id="KW-0560">Oxidoreductase</keyword>
<dbReference type="InterPro" id="IPR001128">
    <property type="entry name" value="Cyt_P450"/>
</dbReference>
<protein>
    <recommendedName>
        <fullName evidence="5">unspecific monooxygenase</fullName>
        <ecNumber evidence="5">1.14.14.1</ecNumber>
    </recommendedName>
</protein>
<keyword evidence="12 16" id="KW-0503">Monooxygenase</keyword>
<keyword evidence="13" id="KW-0472">Membrane</keyword>
<dbReference type="PRINTS" id="PR00385">
    <property type="entry name" value="P450"/>
</dbReference>